<dbReference type="PANTHER" id="PTHR45625:SF4">
    <property type="entry name" value="PEPTIDYLPROLYL ISOMERASE DOMAIN AND WD REPEAT-CONTAINING PROTEIN 1"/>
    <property type="match status" value="1"/>
</dbReference>
<keyword evidence="3" id="KW-0697">Rotamase</keyword>
<dbReference type="InterPro" id="IPR029000">
    <property type="entry name" value="Cyclophilin-like_dom_sf"/>
</dbReference>
<dbReference type="GO" id="GO:0003755">
    <property type="term" value="F:peptidyl-prolyl cis-trans isomerase activity"/>
    <property type="evidence" value="ECO:0007669"/>
    <property type="project" value="UniProtKB-KW"/>
</dbReference>
<evidence type="ECO:0000313" key="7">
    <source>
        <dbReference type="Proteomes" id="UP000199408"/>
    </source>
</evidence>
<dbReference type="InterPro" id="IPR044666">
    <property type="entry name" value="Cyclophilin_A-like"/>
</dbReference>
<evidence type="ECO:0000256" key="1">
    <source>
        <dbReference type="ARBA" id="ARBA00002388"/>
    </source>
</evidence>
<evidence type="ECO:0000256" key="2">
    <source>
        <dbReference type="ARBA" id="ARBA00013194"/>
    </source>
</evidence>
<dbReference type="Gene3D" id="2.40.100.10">
    <property type="entry name" value="Cyclophilin-like"/>
    <property type="match status" value="1"/>
</dbReference>
<evidence type="ECO:0000256" key="3">
    <source>
        <dbReference type="ARBA" id="ARBA00023110"/>
    </source>
</evidence>
<gene>
    <name evidence="6" type="ORF">GA0070560_105296</name>
</gene>
<dbReference type="EC" id="5.2.1.8" evidence="2"/>
<name>A0A1C5HS13_9ACTN</name>
<reference evidence="7" key="1">
    <citation type="submission" date="2016-06" db="EMBL/GenBank/DDBJ databases">
        <authorList>
            <person name="Varghese N."/>
        </authorList>
    </citation>
    <scope>NUCLEOTIDE SEQUENCE [LARGE SCALE GENOMIC DNA]</scope>
    <source>
        <strain evidence="7">DSM 43171</strain>
    </source>
</reference>
<dbReference type="InterPro" id="IPR002130">
    <property type="entry name" value="Cyclophilin-type_PPIase_dom"/>
</dbReference>
<proteinExistence type="predicted"/>
<dbReference type="STRING" id="47864.GA0070560_105296"/>
<dbReference type="PANTHER" id="PTHR45625">
    <property type="entry name" value="PEPTIDYL-PROLYL CIS-TRANS ISOMERASE-RELATED"/>
    <property type="match status" value="1"/>
</dbReference>
<dbReference type="EMBL" id="FMDN01000005">
    <property type="protein sequence ID" value="SCG48707.1"/>
    <property type="molecule type" value="Genomic_DNA"/>
</dbReference>
<dbReference type="AlphaFoldDB" id="A0A1C5HS13"/>
<dbReference type="Pfam" id="PF00160">
    <property type="entry name" value="Pro_isomerase"/>
    <property type="match status" value="1"/>
</dbReference>
<keyword evidence="7" id="KW-1185">Reference proteome</keyword>
<feature type="domain" description="PPIase cyclophilin-type" evidence="5">
    <location>
        <begin position="1"/>
        <end position="67"/>
    </location>
</feature>
<comment type="function">
    <text evidence="1">PPIases accelerate the folding of proteins. It catalyzes the cis-trans isomerization of proline imidic peptide bonds in oligopeptides.</text>
</comment>
<evidence type="ECO:0000259" key="5">
    <source>
        <dbReference type="PROSITE" id="PS50072"/>
    </source>
</evidence>
<accession>A0A1C5HS13</accession>
<keyword evidence="4 6" id="KW-0413">Isomerase</keyword>
<evidence type="ECO:0000313" key="6">
    <source>
        <dbReference type="EMBL" id="SCG48707.1"/>
    </source>
</evidence>
<protein>
    <recommendedName>
        <fullName evidence="2">peptidylprolyl isomerase</fullName>
        <ecNumber evidence="2">5.2.1.8</ecNumber>
    </recommendedName>
</protein>
<dbReference type="PROSITE" id="PS50072">
    <property type="entry name" value="CSA_PPIASE_2"/>
    <property type="match status" value="1"/>
</dbReference>
<evidence type="ECO:0000256" key="4">
    <source>
        <dbReference type="ARBA" id="ARBA00023235"/>
    </source>
</evidence>
<dbReference type="SUPFAM" id="SSF50891">
    <property type="entry name" value="Cyclophilin-like"/>
    <property type="match status" value="1"/>
</dbReference>
<organism evidence="6 7">
    <name type="scientific">Micromonospora halophytica</name>
    <dbReference type="NCBI Taxonomy" id="47864"/>
    <lineage>
        <taxon>Bacteria</taxon>
        <taxon>Bacillati</taxon>
        <taxon>Actinomycetota</taxon>
        <taxon>Actinomycetes</taxon>
        <taxon>Micromonosporales</taxon>
        <taxon>Micromonosporaceae</taxon>
        <taxon>Micromonospora</taxon>
    </lineage>
</organism>
<dbReference type="Proteomes" id="UP000199408">
    <property type="component" value="Unassembled WGS sequence"/>
</dbReference>
<sequence length="72" mass="7682">MANAGPGTNGSQFFITVAPTPHLNNRHTIFGQVADEESAKVVDSIANTPTGPSDRPLQDVVIERVEIERVPA</sequence>